<keyword evidence="3" id="KW-1185">Reference proteome</keyword>
<sequence length="76" mass="8565">MATTQTWLQWSTAKLTGRRRPAEKTRSGPGAQDKGPEPLINSLRTVYPEARISTPSRNKIRLELPSGDVLRFYVNP</sequence>
<feature type="region of interest" description="Disordered" evidence="1">
    <location>
        <begin position="1"/>
        <end position="42"/>
    </location>
</feature>
<dbReference type="STRING" id="37928.SAMN04489742_3086"/>
<dbReference type="RefSeq" id="WP_139186796.1">
    <property type="nucleotide sequence ID" value="NZ_CP018863.1"/>
</dbReference>
<dbReference type="EMBL" id="FNKH01000002">
    <property type="protein sequence ID" value="SDQ92088.1"/>
    <property type="molecule type" value="Genomic_DNA"/>
</dbReference>
<name>A0A1H1EU52_9MICC</name>
<protein>
    <submittedName>
        <fullName evidence="2">Uncharacterized protein</fullName>
    </submittedName>
</protein>
<reference evidence="2 3" key="1">
    <citation type="submission" date="2016-10" db="EMBL/GenBank/DDBJ databases">
        <authorList>
            <person name="de Groot N.N."/>
        </authorList>
    </citation>
    <scope>NUCLEOTIDE SEQUENCE [LARGE SCALE GENOMIC DNA]</scope>
    <source>
        <strain evidence="2 3">DSM 20117</strain>
    </source>
</reference>
<dbReference type="OrthoDB" id="4952291at2"/>
<feature type="compositionally biased region" description="Polar residues" evidence="1">
    <location>
        <begin position="1"/>
        <end position="14"/>
    </location>
</feature>
<evidence type="ECO:0000313" key="2">
    <source>
        <dbReference type="EMBL" id="SDQ92088.1"/>
    </source>
</evidence>
<evidence type="ECO:0000313" key="3">
    <source>
        <dbReference type="Proteomes" id="UP000181917"/>
    </source>
</evidence>
<accession>A0A1H1EU52</accession>
<dbReference type="Proteomes" id="UP000181917">
    <property type="component" value="Unassembled WGS sequence"/>
</dbReference>
<organism evidence="2 3">
    <name type="scientific">Crystallibacter crystallopoietes</name>
    <dbReference type="NCBI Taxonomy" id="37928"/>
    <lineage>
        <taxon>Bacteria</taxon>
        <taxon>Bacillati</taxon>
        <taxon>Actinomycetota</taxon>
        <taxon>Actinomycetes</taxon>
        <taxon>Micrococcales</taxon>
        <taxon>Micrococcaceae</taxon>
        <taxon>Crystallibacter</taxon>
    </lineage>
</organism>
<dbReference type="AlphaFoldDB" id="A0A1H1EU52"/>
<gene>
    <name evidence="2" type="ORF">SAMN04489742_3086</name>
</gene>
<evidence type="ECO:0000256" key="1">
    <source>
        <dbReference type="SAM" id="MobiDB-lite"/>
    </source>
</evidence>
<proteinExistence type="predicted"/>